<feature type="non-terminal residue" evidence="1">
    <location>
        <position position="1"/>
    </location>
</feature>
<comment type="caution">
    <text evidence="1">The sequence shown here is derived from an EMBL/GenBank/DDBJ whole genome shotgun (WGS) entry which is preliminary data.</text>
</comment>
<reference evidence="1" key="1">
    <citation type="journal article" date="2014" name="Front. Microbiol.">
        <title>High frequency of phylogenetically diverse reductive dehalogenase-homologous genes in deep subseafloor sedimentary metagenomes.</title>
        <authorList>
            <person name="Kawai M."/>
            <person name="Futagami T."/>
            <person name="Toyoda A."/>
            <person name="Takaki Y."/>
            <person name="Nishi S."/>
            <person name="Hori S."/>
            <person name="Arai W."/>
            <person name="Tsubouchi T."/>
            <person name="Morono Y."/>
            <person name="Uchiyama I."/>
            <person name="Ito T."/>
            <person name="Fujiyama A."/>
            <person name="Inagaki F."/>
            <person name="Takami H."/>
        </authorList>
    </citation>
    <scope>NUCLEOTIDE SEQUENCE</scope>
    <source>
        <strain evidence="1">Expedition CK06-06</strain>
    </source>
</reference>
<proteinExistence type="predicted"/>
<evidence type="ECO:0000313" key="1">
    <source>
        <dbReference type="EMBL" id="GAG84278.1"/>
    </source>
</evidence>
<gene>
    <name evidence="1" type="ORF">S01H4_34026</name>
</gene>
<name>X1BJL0_9ZZZZ</name>
<feature type="non-terminal residue" evidence="1">
    <location>
        <position position="297"/>
    </location>
</feature>
<protein>
    <recommendedName>
        <fullName evidence="2">Molybdopterin oxidoreductase domain-containing protein</fullName>
    </recommendedName>
</protein>
<dbReference type="Gene3D" id="3.40.228.10">
    <property type="entry name" value="Dimethylsulfoxide Reductase, domain 2"/>
    <property type="match status" value="1"/>
</dbReference>
<accession>X1BJL0</accession>
<dbReference type="EMBL" id="BART01017972">
    <property type="protein sequence ID" value="GAG84278.1"/>
    <property type="molecule type" value="Genomic_DNA"/>
</dbReference>
<dbReference type="AlphaFoldDB" id="X1BJL0"/>
<evidence type="ECO:0008006" key="2">
    <source>
        <dbReference type="Google" id="ProtNLM"/>
    </source>
</evidence>
<organism evidence="1">
    <name type="scientific">marine sediment metagenome</name>
    <dbReference type="NCBI Taxonomy" id="412755"/>
    <lineage>
        <taxon>unclassified sequences</taxon>
        <taxon>metagenomes</taxon>
        <taxon>ecological metagenomes</taxon>
    </lineage>
</organism>
<sequence>WLIEKKLVKAADILVNAESLLLYGWTRTTNEAIIEGQGLASTLNGHFASSADLGSMQAMSHSIHSQGLDIDLEYVRNNGEFIIYWGSDPSESLHRHPSRFAVLPRGEKIPEGIESRTIGVVDVRQTETMKMANHRLILPAGSDAELLDTVIAELEGKSLIKDTILGIPGSELIGFVRGLQKSDCTVIFYGNGVINSGNQDANLTGIARLVEVLRSNGKEAYALPMFVQPNTMGAIKATLEGKSGANSLQRLISKEFDTVLVVGDDVLANLPGPAAKALANTQIVYVGQPRGLTDKKA</sequence>
<dbReference type="SUPFAM" id="SSF53706">
    <property type="entry name" value="Formate dehydrogenase/DMSO reductase, domains 1-3"/>
    <property type="match status" value="1"/>
</dbReference>